<evidence type="ECO:0008006" key="6">
    <source>
        <dbReference type="Google" id="ProtNLM"/>
    </source>
</evidence>
<dbReference type="AlphaFoldDB" id="A0A1I3HY84"/>
<dbReference type="PANTHER" id="PTHR37042">
    <property type="entry name" value="OUTER MEMBRANE PROTEIN RV1973"/>
    <property type="match status" value="1"/>
</dbReference>
<keyword evidence="3" id="KW-0812">Transmembrane</keyword>
<organism evidence="4 5">
    <name type="scientific">Nocardioides psychrotolerans</name>
    <dbReference type="NCBI Taxonomy" id="1005945"/>
    <lineage>
        <taxon>Bacteria</taxon>
        <taxon>Bacillati</taxon>
        <taxon>Actinomycetota</taxon>
        <taxon>Actinomycetes</taxon>
        <taxon>Propionibacteriales</taxon>
        <taxon>Nocardioidaceae</taxon>
        <taxon>Nocardioides</taxon>
    </lineage>
</organism>
<dbReference type="RefSeq" id="WP_143099731.1">
    <property type="nucleotide sequence ID" value="NZ_BKAF01000015.1"/>
</dbReference>
<keyword evidence="2 3" id="KW-0472">Membrane</keyword>
<dbReference type="STRING" id="1005945.SAMN05216561_10832"/>
<evidence type="ECO:0000313" key="4">
    <source>
        <dbReference type="EMBL" id="SFI40549.1"/>
    </source>
</evidence>
<dbReference type="EMBL" id="FOQG01000008">
    <property type="protein sequence ID" value="SFI40549.1"/>
    <property type="molecule type" value="Genomic_DNA"/>
</dbReference>
<feature type="transmembrane region" description="Helical" evidence="3">
    <location>
        <begin position="17"/>
        <end position="37"/>
    </location>
</feature>
<dbReference type="OrthoDB" id="3746626at2"/>
<proteinExistence type="predicted"/>
<reference evidence="4 5" key="1">
    <citation type="submission" date="2016-10" db="EMBL/GenBank/DDBJ databases">
        <authorList>
            <person name="de Groot N.N."/>
        </authorList>
    </citation>
    <scope>NUCLEOTIDE SEQUENCE [LARGE SCALE GENOMIC DNA]</scope>
    <source>
        <strain evidence="4 5">CGMCC 1.11156</strain>
    </source>
</reference>
<dbReference type="GO" id="GO:0016020">
    <property type="term" value="C:membrane"/>
    <property type="evidence" value="ECO:0007669"/>
    <property type="project" value="UniProtKB-SubCell"/>
</dbReference>
<sequence>MTSTPDSAAPGSRLLRALVPALVLVIVGCVGSLVYLAGSRSAEGASFGDRVGSVFKGDTSQAREREVAMSQAKQFVLRLNNYGPQLLDENNAMPEYRELVTEVITPKFATDFEKNAALAEQTVAQAGVGRTGEVFSTGTSAIDADSAKVLVAGSFTNSYPNPQAPEERIDTDSLPFRFEVSLKKIDGEWLVDDFVPLTGEDEEPQQ</sequence>
<keyword evidence="3" id="KW-1133">Transmembrane helix</keyword>
<evidence type="ECO:0000256" key="2">
    <source>
        <dbReference type="ARBA" id="ARBA00023136"/>
    </source>
</evidence>
<evidence type="ECO:0000256" key="3">
    <source>
        <dbReference type="SAM" id="Phobius"/>
    </source>
</evidence>
<gene>
    <name evidence="4" type="ORF">SAMN05216561_10832</name>
</gene>
<keyword evidence="5" id="KW-1185">Reference proteome</keyword>
<dbReference type="Proteomes" id="UP000198649">
    <property type="component" value="Unassembled WGS sequence"/>
</dbReference>
<evidence type="ECO:0000256" key="1">
    <source>
        <dbReference type="ARBA" id="ARBA00004370"/>
    </source>
</evidence>
<name>A0A1I3HY84_9ACTN</name>
<dbReference type="PANTHER" id="PTHR37042:SF4">
    <property type="entry name" value="OUTER MEMBRANE PROTEIN RV1973"/>
    <property type="match status" value="1"/>
</dbReference>
<comment type="subcellular location">
    <subcellularLocation>
        <location evidence="1">Membrane</location>
    </subcellularLocation>
</comment>
<accession>A0A1I3HY84</accession>
<evidence type="ECO:0000313" key="5">
    <source>
        <dbReference type="Proteomes" id="UP000198649"/>
    </source>
</evidence>
<protein>
    <recommendedName>
        <fullName evidence="6">Mce-associated membrane protein</fullName>
    </recommendedName>
</protein>